<dbReference type="PANTHER" id="PTHR33048:SF96">
    <property type="entry name" value="INTEGRAL MEMBRANE PROTEIN"/>
    <property type="match status" value="1"/>
</dbReference>
<feature type="region of interest" description="Disordered" evidence="6">
    <location>
        <begin position="461"/>
        <end position="506"/>
    </location>
</feature>
<dbReference type="AlphaFoldDB" id="A0A2K1QWR3"/>
<protein>
    <submittedName>
        <fullName evidence="9">Ornithine carbamoyltransferase, mitochondrial</fullName>
    </submittedName>
</protein>
<dbReference type="STRING" id="2082308.A0A2K1QWR3"/>
<dbReference type="Pfam" id="PF20684">
    <property type="entry name" value="Fung_rhodopsin"/>
    <property type="match status" value="1"/>
</dbReference>
<dbReference type="InterPro" id="IPR052337">
    <property type="entry name" value="SAT4-like"/>
</dbReference>
<dbReference type="InParanoid" id="A0A2K1QWR3"/>
<feature type="transmembrane region" description="Helical" evidence="7">
    <location>
        <begin position="293"/>
        <end position="311"/>
    </location>
</feature>
<feature type="transmembrane region" description="Helical" evidence="7">
    <location>
        <begin position="217"/>
        <end position="241"/>
    </location>
</feature>
<name>A0A2K1QWR3_9PEZI</name>
<evidence type="ECO:0000256" key="1">
    <source>
        <dbReference type="ARBA" id="ARBA00004141"/>
    </source>
</evidence>
<dbReference type="OrthoDB" id="3897607at2759"/>
<evidence type="ECO:0000313" key="10">
    <source>
        <dbReference type="Proteomes" id="UP000243797"/>
    </source>
</evidence>
<feature type="transmembrane region" description="Helical" evidence="7">
    <location>
        <begin position="253"/>
        <end position="273"/>
    </location>
</feature>
<dbReference type="InterPro" id="IPR049326">
    <property type="entry name" value="Rhodopsin_dom_fungi"/>
</dbReference>
<evidence type="ECO:0000256" key="2">
    <source>
        <dbReference type="ARBA" id="ARBA00022692"/>
    </source>
</evidence>
<evidence type="ECO:0000256" key="7">
    <source>
        <dbReference type="SAM" id="Phobius"/>
    </source>
</evidence>
<evidence type="ECO:0000256" key="5">
    <source>
        <dbReference type="ARBA" id="ARBA00038359"/>
    </source>
</evidence>
<feature type="region of interest" description="Disordered" evidence="6">
    <location>
        <begin position="352"/>
        <end position="395"/>
    </location>
</feature>
<dbReference type="GO" id="GO:0016020">
    <property type="term" value="C:membrane"/>
    <property type="evidence" value="ECO:0007669"/>
    <property type="project" value="UniProtKB-SubCell"/>
</dbReference>
<keyword evidence="2 7" id="KW-0812">Transmembrane</keyword>
<evidence type="ECO:0000259" key="8">
    <source>
        <dbReference type="Pfam" id="PF20684"/>
    </source>
</evidence>
<keyword evidence="9" id="KW-0808">Transferase</keyword>
<evidence type="ECO:0000256" key="3">
    <source>
        <dbReference type="ARBA" id="ARBA00022989"/>
    </source>
</evidence>
<keyword evidence="3 7" id="KW-1133">Transmembrane helix</keyword>
<keyword evidence="10" id="KW-1185">Reference proteome</keyword>
<feature type="transmembrane region" description="Helical" evidence="7">
    <location>
        <begin position="59"/>
        <end position="81"/>
    </location>
</feature>
<dbReference type="Proteomes" id="UP000243797">
    <property type="component" value="Unassembled WGS sequence"/>
</dbReference>
<feature type="compositionally biased region" description="Polar residues" evidence="6">
    <location>
        <begin position="369"/>
        <end position="383"/>
    </location>
</feature>
<feature type="transmembrane region" description="Helical" evidence="7">
    <location>
        <begin position="93"/>
        <end position="114"/>
    </location>
</feature>
<evidence type="ECO:0000313" key="9">
    <source>
        <dbReference type="EMBL" id="PNS19498.1"/>
    </source>
</evidence>
<keyword evidence="4 7" id="KW-0472">Membrane</keyword>
<comment type="subcellular location">
    <subcellularLocation>
        <location evidence="1">Membrane</location>
        <topology evidence="1">Multi-pass membrane protein</topology>
    </subcellularLocation>
</comment>
<gene>
    <name evidence="9" type="ORF">CAC42_7342</name>
</gene>
<proteinExistence type="inferred from homology"/>
<reference evidence="9 10" key="1">
    <citation type="submission" date="2017-06" db="EMBL/GenBank/DDBJ databases">
        <title>Draft genome sequence of a variant of Elsinoe murrayae.</title>
        <authorList>
            <person name="Cheng Q."/>
        </authorList>
    </citation>
    <scope>NUCLEOTIDE SEQUENCE [LARGE SCALE GENOMIC DNA]</scope>
    <source>
        <strain evidence="9 10">CQ-2017a</strain>
    </source>
</reference>
<feature type="transmembrane region" description="Helical" evidence="7">
    <location>
        <begin position="142"/>
        <end position="165"/>
    </location>
</feature>
<dbReference type="PANTHER" id="PTHR33048">
    <property type="entry name" value="PTH11-LIKE INTEGRAL MEMBRANE PROTEIN (AFU_ORTHOLOGUE AFUA_5G11245)"/>
    <property type="match status" value="1"/>
</dbReference>
<comment type="similarity">
    <text evidence="5">Belongs to the SAT4 family.</text>
</comment>
<evidence type="ECO:0000256" key="4">
    <source>
        <dbReference type="ARBA" id="ARBA00023136"/>
    </source>
</evidence>
<feature type="transmembrane region" description="Helical" evidence="7">
    <location>
        <begin position="172"/>
        <end position="205"/>
    </location>
</feature>
<comment type="caution">
    <text evidence="9">The sequence shown here is derived from an EMBL/GenBank/DDBJ whole genome shotgun (WGS) entry which is preliminary data.</text>
</comment>
<accession>A0A2K1QWR3</accession>
<dbReference type="GO" id="GO:0016740">
    <property type="term" value="F:transferase activity"/>
    <property type="evidence" value="ECO:0007669"/>
    <property type="project" value="UniProtKB-KW"/>
</dbReference>
<organism evidence="9 10">
    <name type="scientific">Sphaceloma murrayae</name>
    <dbReference type="NCBI Taxonomy" id="2082308"/>
    <lineage>
        <taxon>Eukaryota</taxon>
        <taxon>Fungi</taxon>
        <taxon>Dikarya</taxon>
        <taxon>Ascomycota</taxon>
        <taxon>Pezizomycotina</taxon>
        <taxon>Dothideomycetes</taxon>
        <taxon>Dothideomycetidae</taxon>
        <taxon>Myriangiales</taxon>
        <taxon>Elsinoaceae</taxon>
        <taxon>Sphaceloma</taxon>
    </lineage>
</organism>
<dbReference type="EMBL" id="NKHZ01000031">
    <property type="protein sequence ID" value="PNS19498.1"/>
    <property type="molecule type" value="Genomic_DNA"/>
</dbReference>
<evidence type="ECO:0000256" key="6">
    <source>
        <dbReference type="SAM" id="MobiDB-lite"/>
    </source>
</evidence>
<sequence>MVQRSATELQWRIPVVVKKLTTSCSTIPGIPMSANIQSSSSFVMMLPLSLGTLEEENQLLFAITIALLAIASVSIALRTLVRVLMLHQFGWDDWTIAAAHMFYIVTCALTLALVETQRSIEISHQDPSYARIQRYIRWHNSFYVLTVLTAKVSLGVFFLGLFAGTTHKICRYLVMGSIALPSIVGVAYLGMTVFSCTASVTLLFVDDCNVQGGYTNLSILWTALNSASDIILSILAILALFRSQLPPFAKFSAAALLVLGTTGGLASIMRLISQIAAKSDPLQGVVLARWSNTEAGLCIIAASLVTLRPLFQRVVSRPLSRLSGMNWSATGYGPGMSVMSIGSAAGNRVSSLFSKGKGDDRRKSRSKSVSGTMTNRSAKSVTAQRGAKSKRTSGDPFVEYVDGNKSHSVIMTCDDNELVRMPGMVADPGGVLVVEKGKMVEGDWSKLKGVVVTLEVDVSAEDKKRSKSVSFGPPAHREPVLSGGPSGALQVPQRPAFVRTRSANDV</sequence>
<feature type="domain" description="Rhodopsin" evidence="8">
    <location>
        <begin position="77"/>
        <end position="313"/>
    </location>
</feature>